<dbReference type="PANTHER" id="PTHR32092:SF5">
    <property type="entry name" value="6-PHOSPHO-BETA-GLUCOSIDASE"/>
    <property type="match status" value="1"/>
</dbReference>
<sequence length="447" mass="49738">MKKGLKIVTIGGGSSYTPEIIEGFIQKKLEGKLPIEDLYLVDVEEGKEKLEIVGNLAKRMVEESGAGFNVHLTLDRRAALKDADFVTTQFRVGLLDARIRDERIPLKYDLIGQETNGAGGFMKAMRTIPVILDICKDIRELCPDAWLVNFTNPSGIITETILKHGGVKAIGLCNVPLGMQVKCAKLFDVDPSRVYVEFAGLNHFVFGRKVYVDGIDRTQEVIDKMKDGKEISMKNIPNFSFPSHILDAVGMIPAGYLKYYYTREKMVEDCKRAANEEGTRGEVVKKVEDELFELYKDVNLKVKPKQLEQRGGAHYSEAAVNLIDSLYNDDGAVHFVNVRNNGTISDLPDDVAIECCCSVHKWGAQPFNLGHLELSMRGQVSLMKAYEELTVQAGVNGDYNSAIKALAINPLVNDGDKAKAVLDDMLIANKDYLPQFKEKIAELEAQR</sequence>
<dbReference type="Proteomes" id="UP000596929">
    <property type="component" value="Unassembled WGS sequence"/>
</dbReference>
<keyword evidence="6" id="KW-0464">Manganese</keyword>
<dbReference type="Pfam" id="PF11975">
    <property type="entry name" value="Glyco_hydro_4C"/>
    <property type="match status" value="1"/>
</dbReference>
<comment type="caution">
    <text evidence="10">The sequence shown here is derived from an EMBL/GenBank/DDBJ whole genome shotgun (WGS) entry which is preliminary data.</text>
</comment>
<dbReference type="EMBL" id="JACOOO010000004">
    <property type="protein sequence ID" value="MBC5628119.1"/>
    <property type="molecule type" value="Genomic_DNA"/>
</dbReference>
<dbReference type="PANTHER" id="PTHR32092">
    <property type="entry name" value="6-PHOSPHO-BETA-GLUCOSIDASE-RELATED"/>
    <property type="match status" value="1"/>
</dbReference>
<dbReference type="InterPro" id="IPR022616">
    <property type="entry name" value="Glyco_hydro_4_C"/>
</dbReference>
<evidence type="ECO:0000256" key="2">
    <source>
        <dbReference type="ARBA" id="ARBA00011881"/>
    </source>
</evidence>
<comment type="similarity">
    <text evidence="1 8">Belongs to the glycosyl hydrolase 4 family.</text>
</comment>
<evidence type="ECO:0000259" key="9">
    <source>
        <dbReference type="Pfam" id="PF11975"/>
    </source>
</evidence>
<dbReference type="SUPFAM" id="SSF51735">
    <property type="entry name" value="NAD(P)-binding Rossmann-fold domains"/>
    <property type="match status" value="1"/>
</dbReference>
<dbReference type="InterPro" id="IPR001088">
    <property type="entry name" value="Glyco_hydro_4"/>
</dbReference>
<dbReference type="SUPFAM" id="SSF56327">
    <property type="entry name" value="LDH C-terminal domain-like"/>
    <property type="match status" value="1"/>
</dbReference>
<organism evidence="10 11">
    <name type="scientific">Clostridium hominis</name>
    <dbReference type="NCBI Taxonomy" id="2763036"/>
    <lineage>
        <taxon>Bacteria</taxon>
        <taxon>Bacillati</taxon>
        <taxon>Bacillota</taxon>
        <taxon>Clostridia</taxon>
        <taxon>Eubacteriales</taxon>
        <taxon>Clostridiaceae</taxon>
        <taxon>Clostridium</taxon>
    </lineage>
</organism>
<reference evidence="10 11" key="1">
    <citation type="submission" date="2020-08" db="EMBL/GenBank/DDBJ databases">
        <title>Genome public.</title>
        <authorList>
            <person name="Liu C."/>
            <person name="Sun Q."/>
        </authorList>
    </citation>
    <scope>NUCLEOTIDE SEQUENCE [LARGE SCALE GENOMIC DNA]</scope>
    <source>
        <strain evidence="10 11">NSJ-6</strain>
    </source>
</reference>
<keyword evidence="7 8" id="KW-0326">Glycosidase</keyword>
<protein>
    <submittedName>
        <fullName evidence="10">6-phospho-beta-glucosidase</fullName>
    </submittedName>
</protein>
<evidence type="ECO:0000256" key="3">
    <source>
        <dbReference type="ARBA" id="ARBA00022723"/>
    </source>
</evidence>
<comment type="subunit">
    <text evidence="2">Homotetramer.</text>
</comment>
<evidence type="ECO:0000256" key="7">
    <source>
        <dbReference type="ARBA" id="ARBA00023295"/>
    </source>
</evidence>
<evidence type="ECO:0000313" key="10">
    <source>
        <dbReference type="EMBL" id="MBC5628119.1"/>
    </source>
</evidence>
<feature type="domain" description="Glycosyl hydrolase family 4 C-terminal" evidence="9">
    <location>
        <begin position="198"/>
        <end position="412"/>
    </location>
</feature>
<accession>A0ABR7D9Q3</accession>
<keyword evidence="11" id="KW-1185">Reference proteome</keyword>
<dbReference type="Gene3D" id="3.40.50.720">
    <property type="entry name" value="NAD(P)-binding Rossmann-like Domain"/>
    <property type="match status" value="1"/>
</dbReference>
<name>A0ABR7D9Q3_9CLOT</name>
<dbReference type="PRINTS" id="PR00732">
    <property type="entry name" value="GLHYDRLASE4"/>
</dbReference>
<proteinExistence type="inferred from homology"/>
<evidence type="ECO:0000256" key="5">
    <source>
        <dbReference type="ARBA" id="ARBA00023027"/>
    </source>
</evidence>
<dbReference type="CDD" id="cd05296">
    <property type="entry name" value="GH4_P_beta_glucosidase"/>
    <property type="match status" value="1"/>
</dbReference>
<keyword evidence="3" id="KW-0479">Metal-binding</keyword>
<evidence type="ECO:0000256" key="6">
    <source>
        <dbReference type="ARBA" id="ARBA00023211"/>
    </source>
</evidence>
<evidence type="ECO:0000256" key="4">
    <source>
        <dbReference type="ARBA" id="ARBA00022801"/>
    </source>
</evidence>
<evidence type="ECO:0000256" key="8">
    <source>
        <dbReference type="RuleBase" id="RU361152"/>
    </source>
</evidence>
<dbReference type="Gene3D" id="3.90.110.10">
    <property type="entry name" value="Lactate dehydrogenase/glycoside hydrolase, family 4, C-terminal"/>
    <property type="match status" value="1"/>
</dbReference>
<evidence type="ECO:0000256" key="1">
    <source>
        <dbReference type="ARBA" id="ARBA00010141"/>
    </source>
</evidence>
<dbReference type="PROSITE" id="PS01324">
    <property type="entry name" value="GLYCOSYL_HYDROL_F4"/>
    <property type="match status" value="1"/>
</dbReference>
<comment type="cofactor">
    <cofactor evidence="8">
        <name>NAD(+)</name>
        <dbReference type="ChEBI" id="CHEBI:57540"/>
    </cofactor>
    <text evidence="8">Binds 1 NAD(+) per subunit.</text>
</comment>
<dbReference type="InterPro" id="IPR015955">
    <property type="entry name" value="Lactate_DH/Glyco_Ohase_4_C"/>
</dbReference>
<dbReference type="RefSeq" id="WP_186859369.1">
    <property type="nucleotide sequence ID" value="NZ_JACOOO010000004.1"/>
</dbReference>
<dbReference type="Pfam" id="PF02056">
    <property type="entry name" value="Glyco_hydro_4"/>
    <property type="match status" value="1"/>
</dbReference>
<evidence type="ECO:0000313" key="11">
    <source>
        <dbReference type="Proteomes" id="UP000596929"/>
    </source>
</evidence>
<gene>
    <name evidence="10" type="ORF">H8S20_04340</name>
</gene>
<keyword evidence="5 8" id="KW-0520">NAD</keyword>
<dbReference type="InterPro" id="IPR036291">
    <property type="entry name" value="NAD(P)-bd_dom_sf"/>
</dbReference>
<dbReference type="InterPro" id="IPR019802">
    <property type="entry name" value="GlycHydrolase_4_CS"/>
</dbReference>
<keyword evidence="4 8" id="KW-0378">Hydrolase</keyword>